<evidence type="ECO:0000256" key="1">
    <source>
        <dbReference type="SAM" id="MobiDB-lite"/>
    </source>
</evidence>
<evidence type="ECO:0000313" key="3">
    <source>
        <dbReference type="Proteomes" id="UP000299211"/>
    </source>
</evidence>
<sequence>MPPVSAAPARRAAGSPQPGVSFESKLRAGSAVTPGARVPIEGDLAAMRTVRPPELSVAAYRRDCWRCVSRSGTAIRRVVPGPAAVRASLSVVTTRVETPRSARSSATARLP</sequence>
<reference evidence="2 3" key="1">
    <citation type="submission" date="2019-04" db="EMBL/GenBank/DDBJ databases">
        <title>Draft genome sequences of Streptomyces avermitilis ATCC 31267.</title>
        <authorList>
            <person name="Komaki H."/>
            <person name="Tamura T."/>
            <person name="Hosoyama A."/>
        </authorList>
    </citation>
    <scope>NUCLEOTIDE SEQUENCE [LARGE SCALE GENOMIC DNA]</scope>
    <source>
        <strain evidence="2 3">ATCC 31267</strain>
    </source>
</reference>
<dbReference type="AlphaFoldDB" id="A0A4D4MR54"/>
<feature type="compositionally biased region" description="Low complexity" evidence="1">
    <location>
        <begin position="1"/>
        <end position="19"/>
    </location>
</feature>
<proteinExistence type="predicted"/>
<feature type="region of interest" description="Disordered" evidence="1">
    <location>
        <begin position="1"/>
        <end position="33"/>
    </location>
</feature>
<name>A0A4D4MR54_STRAX</name>
<gene>
    <name evidence="2" type="ORF">SAV31267_041030</name>
</gene>
<dbReference type="EMBL" id="BJHY01000001">
    <property type="protein sequence ID" value="GDY74618.1"/>
    <property type="molecule type" value="Genomic_DNA"/>
</dbReference>
<protein>
    <submittedName>
        <fullName evidence="2">Uncharacterized protein</fullName>
    </submittedName>
</protein>
<comment type="caution">
    <text evidence="2">The sequence shown here is derived from an EMBL/GenBank/DDBJ whole genome shotgun (WGS) entry which is preliminary data.</text>
</comment>
<dbReference type="Proteomes" id="UP000299211">
    <property type="component" value="Unassembled WGS sequence"/>
</dbReference>
<evidence type="ECO:0000313" key="2">
    <source>
        <dbReference type="EMBL" id="GDY74618.1"/>
    </source>
</evidence>
<organism evidence="2 3">
    <name type="scientific">Streptomyces avermitilis</name>
    <dbReference type="NCBI Taxonomy" id="33903"/>
    <lineage>
        <taxon>Bacteria</taxon>
        <taxon>Bacillati</taxon>
        <taxon>Actinomycetota</taxon>
        <taxon>Actinomycetes</taxon>
        <taxon>Kitasatosporales</taxon>
        <taxon>Streptomycetaceae</taxon>
        <taxon>Streptomyces</taxon>
    </lineage>
</organism>
<accession>A0A4D4MR54</accession>